<evidence type="ECO:0000256" key="1">
    <source>
        <dbReference type="ARBA" id="ARBA00022908"/>
    </source>
</evidence>
<keyword evidence="2 4" id="KW-0238">DNA-binding</keyword>
<dbReference type="GO" id="GO:0006310">
    <property type="term" value="P:DNA recombination"/>
    <property type="evidence" value="ECO:0007669"/>
    <property type="project" value="UniProtKB-KW"/>
</dbReference>
<evidence type="ECO:0000313" key="8">
    <source>
        <dbReference type="Proteomes" id="UP000505377"/>
    </source>
</evidence>
<dbReference type="PROSITE" id="PS51900">
    <property type="entry name" value="CB"/>
    <property type="match status" value="1"/>
</dbReference>
<dbReference type="PROSITE" id="PS51898">
    <property type="entry name" value="TYR_RECOMBINASE"/>
    <property type="match status" value="1"/>
</dbReference>
<gene>
    <name evidence="7" type="ORF">HOP40_14855</name>
</gene>
<dbReference type="Gene3D" id="1.10.150.130">
    <property type="match status" value="1"/>
</dbReference>
<dbReference type="CDD" id="cd00397">
    <property type="entry name" value="DNA_BRE_C"/>
    <property type="match status" value="1"/>
</dbReference>
<keyword evidence="3" id="KW-0233">DNA recombination</keyword>
<name>A0A6M6JJ49_9PSEU</name>
<dbReference type="GO" id="GO:0003677">
    <property type="term" value="F:DNA binding"/>
    <property type="evidence" value="ECO:0007669"/>
    <property type="project" value="UniProtKB-UniRule"/>
</dbReference>
<accession>A0A6M6JJ49</accession>
<dbReference type="InterPro" id="IPR013762">
    <property type="entry name" value="Integrase-like_cat_sf"/>
</dbReference>
<evidence type="ECO:0000259" key="6">
    <source>
        <dbReference type="PROSITE" id="PS51900"/>
    </source>
</evidence>
<proteinExistence type="predicted"/>
<dbReference type="Proteomes" id="UP000505377">
    <property type="component" value="Chromosome"/>
</dbReference>
<keyword evidence="1" id="KW-0229">DNA integration</keyword>
<dbReference type="InterPro" id="IPR002104">
    <property type="entry name" value="Integrase_catalytic"/>
</dbReference>
<dbReference type="EMBL" id="CP053564">
    <property type="protein sequence ID" value="QJY46937.1"/>
    <property type="molecule type" value="Genomic_DNA"/>
</dbReference>
<feature type="domain" description="Core-binding (CB)" evidence="6">
    <location>
        <begin position="1"/>
        <end position="90"/>
    </location>
</feature>
<dbReference type="AlphaFoldDB" id="A0A6M6JJ49"/>
<dbReference type="GO" id="GO:0015074">
    <property type="term" value="P:DNA integration"/>
    <property type="evidence" value="ECO:0007669"/>
    <property type="project" value="UniProtKB-KW"/>
</dbReference>
<dbReference type="InterPro" id="IPR050090">
    <property type="entry name" value="Tyrosine_recombinase_XerCD"/>
</dbReference>
<reference evidence="7 8" key="1">
    <citation type="submission" date="2020-05" db="EMBL/GenBank/DDBJ databases">
        <authorList>
            <person name="Mo P."/>
        </authorList>
    </citation>
    <scope>NUCLEOTIDE SEQUENCE [LARGE SCALE GENOMIC DNA]</scope>
    <source>
        <strain evidence="7 8">Gen01</strain>
    </source>
</reference>
<protein>
    <submittedName>
        <fullName evidence="7">Tyrosine-type recombinase/integrase</fullName>
    </submittedName>
</protein>
<dbReference type="Gene3D" id="1.10.443.10">
    <property type="entry name" value="Intergrase catalytic core"/>
    <property type="match status" value="1"/>
</dbReference>
<dbReference type="Pfam" id="PF00589">
    <property type="entry name" value="Phage_integrase"/>
    <property type="match status" value="1"/>
</dbReference>
<dbReference type="KEGG" id="pbro:HOP40_14855"/>
<evidence type="ECO:0000256" key="2">
    <source>
        <dbReference type="ARBA" id="ARBA00023125"/>
    </source>
</evidence>
<dbReference type="InterPro" id="IPR004107">
    <property type="entry name" value="Integrase_SAM-like_N"/>
</dbReference>
<dbReference type="InterPro" id="IPR011010">
    <property type="entry name" value="DNA_brk_join_enz"/>
</dbReference>
<dbReference type="PANTHER" id="PTHR30349:SF81">
    <property type="entry name" value="TYROSINE RECOMBINASE XERC"/>
    <property type="match status" value="1"/>
</dbReference>
<evidence type="ECO:0000256" key="3">
    <source>
        <dbReference type="ARBA" id="ARBA00023172"/>
    </source>
</evidence>
<evidence type="ECO:0000313" key="7">
    <source>
        <dbReference type="EMBL" id="QJY46937.1"/>
    </source>
</evidence>
<evidence type="ECO:0000259" key="5">
    <source>
        <dbReference type="PROSITE" id="PS51898"/>
    </source>
</evidence>
<organism evidence="7 8">
    <name type="scientific">Pseudonocardia broussonetiae</name>
    <dbReference type="NCBI Taxonomy" id="2736640"/>
    <lineage>
        <taxon>Bacteria</taxon>
        <taxon>Bacillati</taxon>
        <taxon>Actinomycetota</taxon>
        <taxon>Actinomycetes</taxon>
        <taxon>Pseudonocardiales</taxon>
        <taxon>Pseudonocardiaceae</taxon>
        <taxon>Pseudonocardia</taxon>
    </lineage>
</organism>
<dbReference type="Pfam" id="PF02899">
    <property type="entry name" value="Phage_int_SAM_1"/>
    <property type="match status" value="1"/>
</dbReference>
<feature type="domain" description="Tyr recombinase" evidence="5">
    <location>
        <begin position="112"/>
        <end position="301"/>
    </location>
</feature>
<dbReference type="InterPro" id="IPR010998">
    <property type="entry name" value="Integrase_recombinase_N"/>
</dbReference>
<keyword evidence="8" id="KW-1185">Reference proteome</keyword>
<dbReference type="PANTHER" id="PTHR30349">
    <property type="entry name" value="PHAGE INTEGRASE-RELATED"/>
    <property type="match status" value="1"/>
</dbReference>
<evidence type="ECO:0000256" key="4">
    <source>
        <dbReference type="PROSITE-ProRule" id="PRU01248"/>
    </source>
</evidence>
<dbReference type="SUPFAM" id="SSF56349">
    <property type="entry name" value="DNA breaking-rejoining enzymes"/>
    <property type="match status" value="1"/>
</dbReference>
<dbReference type="InterPro" id="IPR044068">
    <property type="entry name" value="CB"/>
</dbReference>
<dbReference type="RefSeq" id="WP_172158915.1">
    <property type="nucleotide sequence ID" value="NZ_CP053564.1"/>
</dbReference>
<sequence length="309" mass="34246">MDALADWQDEWELVLTHERKVADLSRVTYVRAVRQLRAFLAERHPTVTTPGQVTARHVGEFLSGMADEGRGQNTLRIRLKSLRLWFGYLATQDGSGVVQNPAAGVALPEESLPPVPVIPDGDLTGLLQTMAGPTFIDRRDTAIIRMLLDTGVRRGELVGIDVADLDLQQQEVTLHRTKGGRPRIVPFGGKTAIALRKYLRARDQRRAGRESPALFLSARWDGAGDGRMTGGGVGEMLTRRCAVAGMDPIHAHQFRHTWADDLLSHGANEGDVERLAGWRSPLMVRRYGRSVADRRARDSARRLARGDRV</sequence>